<keyword evidence="4" id="KW-1185">Reference proteome</keyword>
<dbReference type="Pfam" id="PF11926">
    <property type="entry name" value="DUF3444"/>
    <property type="match status" value="1"/>
</dbReference>
<dbReference type="Pfam" id="PF23551">
    <property type="entry name" value="Zn_ribbon_20"/>
    <property type="match status" value="1"/>
</dbReference>
<dbReference type="PANTHER" id="PTHR44137:SF7">
    <property type="entry name" value="J DOMAIN-CONTAINING PROTEIN"/>
    <property type="match status" value="1"/>
</dbReference>
<feature type="region of interest" description="Disordered" evidence="1">
    <location>
        <begin position="422"/>
        <end position="442"/>
    </location>
</feature>
<dbReference type="CDD" id="cd06257">
    <property type="entry name" value="DnaJ"/>
    <property type="match status" value="1"/>
</dbReference>
<feature type="domain" description="J" evidence="2">
    <location>
        <begin position="66"/>
        <end position="130"/>
    </location>
</feature>
<evidence type="ECO:0000313" key="3">
    <source>
        <dbReference type="EMBL" id="GAA0174391.1"/>
    </source>
</evidence>
<name>A0AAV3RGA2_LITER</name>
<dbReference type="InterPro" id="IPR001623">
    <property type="entry name" value="DnaJ_domain"/>
</dbReference>
<dbReference type="SUPFAM" id="SSF46565">
    <property type="entry name" value="Chaperone J-domain"/>
    <property type="match status" value="1"/>
</dbReference>
<evidence type="ECO:0000256" key="1">
    <source>
        <dbReference type="SAM" id="MobiDB-lite"/>
    </source>
</evidence>
<dbReference type="SMART" id="SM00271">
    <property type="entry name" value="DnaJ"/>
    <property type="match status" value="1"/>
</dbReference>
<dbReference type="EMBL" id="BAABME010009056">
    <property type="protein sequence ID" value="GAA0174391.1"/>
    <property type="molecule type" value="Genomic_DNA"/>
</dbReference>
<gene>
    <name evidence="3" type="ORF">LIER_27789</name>
</gene>
<feature type="region of interest" description="Disordered" evidence="1">
    <location>
        <begin position="309"/>
        <end position="364"/>
    </location>
</feature>
<comment type="caution">
    <text evidence="3">The sequence shown here is derived from an EMBL/GenBank/DDBJ whole genome shotgun (WGS) entry which is preliminary data.</text>
</comment>
<proteinExistence type="predicted"/>
<organism evidence="3 4">
    <name type="scientific">Lithospermum erythrorhizon</name>
    <name type="common">Purple gromwell</name>
    <name type="synonym">Lithospermum officinale var. erythrorhizon</name>
    <dbReference type="NCBI Taxonomy" id="34254"/>
    <lineage>
        <taxon>Eukaryota</taxon>
        <taxon>Viridiplantae</taxon>
        <taxon>Streptophyta</taxon>
        <taxon>Embryophyta</taxon>
        <taxon>Tracheophyta</taxon>
        <taxon>Spermatophyta</taxon>
        <taxon>Magnoliopsida</taxon>
        <taxon>eudicotyledons</taxon>
        <taxon>Gunneridae</taxon>
        <taxon>Pentapetalae</taxon>
        <taxon>asterids</taxon>
        <taxon>lamiids</taxon>
        <taxon>Boraginales</taxon>
        <taxon>Boraginaceae</taxon>
        <taxon>Boraginoideae</taxon>
        <taxon>Lithospermeae</taxon>
        <taxon>Lithospermum</taxon>
    </lineage>
</organism>
<dbReference type="Gene3D" id="1.10.287.110">
    <property type="entry name" value="DnaJ domain"/>
    <property type="match status" value="1"/>
</dbReference>
<dbReference type="Pfam" id="PF00226">
    <property type="entry name" value="DnaJ"/>
    <property type="match status" value="1"/>
</dbReference>
<dbReference type="PANTHER" id="PTHR44137">
    <property type="entry name" value="BNAC03G44070D PROTEIN"/>
    <property type="match status" value="1"/>
</dbReference>
<evidence type="ECO:0000313" key="4">
    <source>
        <dbReference type="Proteomes" id="UP001454036"/>
    </source>
</evidence>
<dbReference type="PRINTS" id="PR00625">
    <property type="entry name" value="JDOMAIN"/>
</dbReference>
<feature type="compositionally biased region" description="Polar residues" evidence="1">
    <location>
        <begin position="340"/>
        <end position="364"/>
    </location>
</feature>
<dbReference type="InterPro" id="IPR036869">
    <property type="entry name" value="J_dom_sf"/>
</dbReference>
<dbReference type="InterPro" id="IPR056988">
    <property type="entry name" value="Zn_ribbon_pln"/>
</dbReference>
<dbReference type="Proteomes" id="UP001454036">
    <property type="component" value="Unassembled WGS sequence"/>
</dbReference>
<accession>A0AAV3RGA2</accession>
<dbReference type="PROSITE" id="PS50076">
    <property type="entry name" value="DNAJ_2"/>
    <property type="match status" value="1"/>
</dbReference>
<protein>
    <recommendedName>
        <fullName evidence="2">J domain-containing protein</fullName>
    </recommendedName>
</protein>
<feature type="region of interest" description="Disordered" evidence="1">
    <location>
        <begin position="680"/>
        <end position="732"/>
    </location>
</feature>
<sequence>MEPNVAEALKAKAYAEKHFAEGDFTGARNYALKAQMICPQLVDVSQMVATFGVYTASEVRINGELDLYGILGLEPSADKSRVKKQYKKMAVLLHPDKNKSVGADGAFKYVSDAWTVLSNHVKRSMYDQRRNITSLHAPGSGSYINYSNPQVASNHRLDTFWTVCTSCHVQYEYLQKYVNKRLSCKNCRSVFIAAETGAAPANGSYQFSQWSYIQEKSYGGHSHGATYMPNHTSVYQTTNDVSGYHPGHGSEYPSNVTIQFDSFPGTPAGSMDANGFSTSTYLNHQPNGKANRATSNGKSSVKKTAVNVVSNGHGGCGENPVSNPGWSAKKRKVDEGSRNEVPTRNSTEARAANANGNLKPNSKLYSSTETSVRRHSTVPAFDVRQLLIDKARSDISKKVEEMRLASVAEKKRKALAEAVMSRETLTTSDSNSTSQQSELKRTVSMSITVPDSDFHDFDKDRSEECFKPKQIWALYDEEDGMPRLYCLIRQVISVNPFKIFISYLSSKTDSEFGIVNWLCSGFSKSCGSFRVFNSETVEQVNIFSHLLSKEKAGRGGCVKIYPRSGDIWAVYRNWSPDWNRQTPVEVRHQYEMVEVLDNYSEELGVCVTPLLKVDGYKTVYRRNNIDSIRWIPRREMLRFSHQVPACLLKGETFNLPDDCWDLDPAATPDELLQRANEKLNDSVPNQTDDSAIPSEQYPALSSRAEDAQANASAMAPHDASAMAPHDGANVSA</sequence>
<feature type="compositionally biased region" description="Low complexity" evidence="1">
    <location>
        <begin position="423"/>
        <end position="437"/>
    </location>
</feature>
<dbReference type="InterPro" id="IPR024593">
    <property type="entry name" value="DUF3444"/>
</dbReference>
<evidence type="ECO:0000259" key="2">
    <source>
        <dbReference type="PROSITE" id="PS50076"/>
    </source>
</evidence>
<reference evidence="3 4" key="1">
    <citation type="submission" date="2024-01" db="EMBL/GenBank/DDBJ databases">
        <title>The complete chloroplast genome sequence of Lithospermum erythrorhizon: insights into the phylogenetic relationship among Boraginaceae species and the maternal lineages of purple gromwells.</title>
        <authorList>
            <person name="Okada T."/>
            <person name="Watanabe K."/>
        </authorList>
    </citation>
    <scope>NUCLEOTIDE SEQUENCE [LARGE SCALE GENOMIC DNA]</scope>
</reference>
<dbReference type="AlphaFoldDB" id="A0AAV3RGA2"/>